<dbReference type="EMBL" id="JAVDKS010000001">
    <property type="protein sequence ID" value="MDQ2255457.1"/>
    <property type="molecule type" value="Genomic_DNA"/>
</dbReference>
<gene>
    <name evidence="1" type="ORF">RBJ67_04795</name>
</gene>
<comment type="caution">
    <text evidence="1">The sequence shown here is derived from an EMBL/GenBank/DDBJ whole genome shotgun (WGS) entry which is preliminary data.</text>
</comment>
<keyword evidence="2" id="KW-1185">Reference proteome</keyword>
<dbReference type="Proteomes" id="UP001225042">
    <property type="component" value="Unassembled WGS sequence"/>
</dbReference>
<name>A0AAW8H6A1_9ENTR</name>
<protein>
    <submittedName>
        <fullName evidence="1">Uncharacterized protein</fullName>
    </submittedName>
</protein>
<evidence type="ECO:0000313" key="2">
    <source>
        <dbReference type="Proteomes" id="UP001225042"/>
    </source>
</evidence>
<accession>A0AAW8H6A1</accession>
<dbReference type="RefSeq" id="WP_306683971.1">
    <property type="nucleotide sequence ID" value="NZ_JAVDKR010000008.1"/>
</dbReference>
<evidence type="ECO:0000313" key="1">
    <source>
        <dbReference type="EMBL" id="MDQ2255457.1"/>
    </source>
</evidence>
<sequence length="407" mass="46890">MRNNTTIGGLLESTLKIDVSYYDEKHRKLLTEGEYPKAAVDRMNHIVNHGLTISGAEFLLYYFFHYRKISPDDYKSRSDIIELSKELSGVLRNVLSTTNGSIHTKNTNTNLSTEMAEHIGESIGMLVTASIYNLIEVDWEIIPVKKTKDFDFKYAYTNHASILLETKGSQTQDNLKKSPSISQLKKDIIEKKDVIRQPNAADHFHGTITAIDCNPQRNIKCWLLDPPSKKSDKDIFKAKLLTRFSNITSFLSIISPKSRLIEALSLRESIIKTSENMQKINRRDLTDKNGNIYNHNTTKSPFFHHKTYITDKELDGGGIFLEESRGHFIFLGAKKTLIRLVEDQDFEEINNYKFDQFKKNIEITWHIDQSIKRERNIARKYRSDNIKLIGQIYSSASGFMVGYFRAD</sequence>
<organism evidence="1 2">
    <name type="scientific">Enterobacter soli</name>
    <dbReference type="NCBI Taxonomy" id="885040"/>
    <lineage>
        <taxon>Bacteria</taxon>
        <taxon>Pseudomonadati</taxon>
        <taxon>Pseudomonadota</taxon>
        <taxon>Gammaproteobacteria</taxon>
        <taxon>Enterobacterales</taxon>
        <taxon>Enterobacteriaceae</taxon>
        <taxon>Enterobacter</taxon>
    </lineage>
</organism>
<dbReference type="AlphaFoldDB" id="A0AAW8H6A1"/>
<reference evidence="1 2" key="1">
    <citation type="submission" date="2023-08" db="EMBL/GenBank/DDBJ databases">
        <authorList>
            <person name="Dale J."/>
        </authorList>
    </citation>
    <scope>NUCLEOTIDE SEQUENCE [LARGE SCALE GENOMIC DNA]</scope>
    <source>
        <strain evidence="1 2">2023EL-00788</strain>
    </source>
</reference>
<proteinExistence type="predicted"/>